<reference evidence="9" key="1">
    <citation type="submission" date="2020-11" db="EMBL/GenBank/DDBJ databases">
        <authorList>
            <person name="Tran Van P."/>
        </authorList>
    </citation>
    <scope>NUCLEOTIDE SEQUENCE</scope>
</reference>
<dbReference type="GO" id="GO:0006887">
    <property type="term" value="P:exocytosis"/>
    <property type="evidence" value="ECO:0007669"/>
    <property type="project" value="UniProtKB-KW"/>
</dbReference>
<gene>
    <name evidence="9" type="ORF">OSB1V03_LOCUS23391</name>
</gene>
<dbReference type="Proteomes" id="UP000759131">
    <property type="component" value="Unassembled WGS sequence"/>
</dbReference>
<dbReference type="AlphaFoldDB" id="A0A7R9QN18"/>
<keyword evidence="7" id="KW-1053">Target membrane</keyword>
<dbReference type="Gene3D" id="1.25.40.20">
    <property type="entry name" value="Ankyrin repeat-containing domain"/>
    <property type="match status" value="1"/>
</dbReference>
<evidence type="ECO:0000313" key="10">
    <source>
        <dbReference type="Proteomes" id="UP000759131"/>
    </source>
</evidence>
<dbReference type="InterPro" id="IPR036770">
    <property type="entry name" value="Ankyrin_rpt-contain_sf"/>
</dbReference>
<keyword evidence="2" id="KW-0268">Exocytosis</keyword>
<dbReference type="GO" id="GO:0044218">
    <property type="term" value="C:other organism cell membrane"/>
    <property type="evidence" value="ECO:0007669"/>
    <property type="project" value="UniProtKB-KW"/>
</dbReference>
<feature type="repeat" description="ANK" evidence="8">
    <location>
        <begin position="37"/>
        <end position="69"/>
    </location>
</feature>
<feature type="non-terminal residue" evidence="9">
    <location>
        <position position="1"/>
    </location>
</feature>
<evidence type="ECO:0000256" key="4">
    <source>
        <dbReference type="ARBA" id="ARBA00022737"/>
    </source>
</evidence>
<organism evidence="9">
    <name type="scientific">Medioppia subpectinata</name>
    <dbReference type="NCBI Taxonomy" id="1979941"/>
    <lineage>
        <taxon>Eukaryota</taxon>
        <taxon>Metazoa</taxon>
        <taxon>Ecdysozoa</taxon>
        <taxon>Arthropoda</taxon>
        <taxon>Chelicerata</taxon>
        <taxon>Arachnida</taxon>
        <taxon>Acari</taxon>
        <taxon>Acariformes</taxon>
        <taxon>Sarcoptiformes</taxon>
        <taxon>Oribatida</taxon>
        <taxon>Brachypylina</taxon>
        <taxon>Oppioidea</taxon>
        <taxon>Oppiidae</taxon>
        <taxon>Medioppia</taxon>
    </lineage>
</organism>
<keyword evidence="6 8" id="KW-0040">ANK repeat</keyword>
<dbReference type="PANTHER" id="PTHR24124:SF14">
    <property type="entry name" value="CHROMOSOME UNDETERMINED SCAFFOLD_25, WHOLE GENOME SHOTGUN SEQUENCE"/>
    <property type="match status" value="1"/>
</dbReference>
<keyword evidence="10" id="KW-1185">Reference proteome</keyword>
<keyword evidence="5" id="KW-0800">Toxin</keyword>
<dbReference type="EMBL" id="OC912618">
    <property type="protein sequence ID" value="CAD7651493.1"/>
    <property type="molecule type" value="Genomic_DNA"/>
</dbReference>
<evidence type="ECO:0008006" key="11">
    <source>
        <dbReference type="Google" id="ProtNLM"/>
    </source>
</evidence>
<dbReference type="OrthoDB" id="10254947at2759"/>
<dbReference type="EMBL" id="CAJPIZ010058043">
    <property type="protein sequence ID" value="CAG2123446.1"/>
    <property type="molecule type" value="Genomic_DNA"/>
</dbReference>
<evidence type="ECO:0000313" key="9">
    <source>
        <dbReference type="EMBL" id="CAD7651493.1"/>
    </source>
</evidence>
<keyword evidence="7" id="KW-0472">Membrane</keyword>
<dbReference type="Pfam" id="PF12796">
    <property type="entry name" value="Ank_2"/>
    <property type="match status" value="1"/>
</dbReference>
<proteinExistence type="predicted"/>
<evidence type="ECO:0000256" key="8">
    <source>
        <dbReference type="PROSITE-ProRule" id="PRU00023"/>
    </source>
</evidence>
<accession>A0A7R9QN18</accession>
<dbReference type="PROSITE" id="PS50297">
    <property type="entry name" value="ANK_REP_REGION"/>
    <property type="match status" value="1"/>
</dbReference>
<dbReference type="GO" id="GO:0005634">
    <property type="term" value="C:nucleus"/>
    <property type="evidence" value="ECO:0007669"/>
    <property type="project" value="TreeGrafter"/>
</dbReference>
<dbReference type="GO" id="GO:0044231">
    <property type="term" value="C:host cell presynaptic membrane"/>
    <property type="evidence" value="ECO:0007669"/>
    <property type="project" value="UniProtKB-KW"/>
</dbReference>
<evidence type="ECO:0000256" key="6">
    <source>
        <dbReference type="ARBA" id="ARBA00023043"/>
    </source>
</evidence>
<keyword evidence="3" id="KW-1052">Target cell membrane</keyword>
<keyword evidence="5" id="KW-0638">Presynaptic neurotoxin</keyword>
<evidence type="ECO:0000256" key="7">
    <source>
        <dbReference type="ARBA" id="ARBA00023298"/>
    </source>
</evidence>
<dbReference type="SUPFAM" id="SSF48403">
    <property type="entry name" value="Ankyrin repeat"/>
    <property type="match status" value="1"/>
</dbReference>
<dbReference type="InterPro" id="IPR002110">
    <property type="entry name" value="Ankyrin_rpt"/>
</dbReference>
<keyword evidence="5" id="KW-0528">Neurotoxin</keyword>
<comment type="subcellular location">
    <subcellularLocation>
        <location evidence="1">Target cell membrane</location>
    </subcellularLocation>
</comment>
<evidence type="ECO:0000256" key="2">
    <source>
        <dbReference type="ARBA" id="ARBA00022483"/>
    </source>
</evidence>
<evidence type="ECO:0000256" key="5">
    <source>
        <dbReference type="ARBA" id="ARBA00023028"/>
    </source>
</evidence>
<evidence type="ECO:0000256" key="1">
    <source>
        <dbReference type="ARBA" id="ARBA00004175"/>
    </source>
</evidence>
<dbReference type="PROSITE" id="PS50088">
    <property type="entry name" value="ANK_REPEAT"/>
    <property type="match status" value="1"/>
</dbReference>
<name>A0A7R9QN18_9ACAR</name>
<protein>
    <recommendedName>
        <fullName evidence="11">Ankyrin repeat protein</fullName>
    </recommendedName>
</protein>
<dbReference type="GO" id="GO:0010468">
    <property type="term" value="P:regulation of gene expression"/>
    <property type="evidence" value="ECO:0007669"/>
    <property type="project" value="TreeGrafter"/>
</dbReference>
<keyword evidence="4" id="KW-0677">Repeat</keyword>
<evidence type="ECO:0000256" key="3">
    <source>
        <dbReference type="ARBA" id="ARBA00022537"/>
    </source>
</evidence>
<dbReference type="SMART" id="SM00248">
    <property type="entry name" value="ANK"/>
    <property type="match status" value="2"/>
</dbReference>
<sequence>MKKETIVADIDTQTMTNICQFVVKNFGLVGINSRNNLLQTPLHIASCIGNQNLVKLLIDFGADISAVDRNIENAIHLAVKYGNSNCLEALVSKCSDNNALNALNINGLSPLHLCVECGHESAHD</sequence>
<dbReference type="PANTHER" id="PTHR24124">
    <property type="entry name" value="ANKYRIN REPEAT FAMILY A"/>
    <property type="match status" value="1"/>
</dbReference>